<dbReference type="PATRIC" id="fig|331679.3.peg.483"/>
<proteinExistence type="predicted"/>
<dbReference type="Proteomes" id="UP000051859">
    <property type="component" value="Unassembled WGS sequence"/>
</dbReference>
<feature type="transmembrane region" description="Helical" evidence="1">
    <location>
        <begin position="5"/>
        <end position="26"/>
    </location>
</feature>
<evidence type="ECO:0000313" key="3">
    <source>
        <dbReference type="Proteomes" id="UP000051859"/>
    </source>
</evidence>
<organism evidence="2 3">
    <name type="scientific">Pediococcus stilesii</name>
    <dbReference type="NCBI Taxonomy" id="331679"/>
    <lineage>
        <taxon>Bacteria</taxon>
        <taxon>Bacillati</taxon>
        <taxon>Bacillota</taxon>
        <taxon>Bacilli</taxon>
        <taxon>Lactobacillales</taxon>
        <taxon>Lactobacillaceae</taxon>
        <taxon>Pediococcus</taxon>
    </lineage>
</organism>
<sequence>MKKGIIISGIVTVLLLVTFGGAYYWYNANYGTESYYTQIVTNGTKNVDTDDNGNKYVHYSYNQAIYNKDGQKIVTEFNSVEARPLKRNAYLKIGYNAHRKRVISWEKVDKQNVPKKALDKLDK</sequence>
<dbReference type="NCBIfam" id="TIGR01655">
    <property type="entry name" value="yxeA_fam"/>
    <property type="match status" value="1"/>
</dbReference>
<name>A0A0R2L4H5_9LACO</name>
<dbReference type="RefSeq" id="WP_057803624.1">
    <property type="nucleotide sequence ID" value="NZ_JQBX01000014.1"/>
</dbReference>
<evidence type="ECO:0008006" key="4">
    <source>
        <dbReference type="Google" id="ProtNLM"/>
    </source>
</evidence>
<dbReference type="Gene3D" id="2.40.50.480">
    <property type="match status" value="1"/>
</dbReference>
<accession>A0A0R2L4H5</accession>
<dbReference type="PANTHER" id="PTHR36433:SF2">
    <property type="entry name" value="YXEA FAMILY PROTEIN"/>
    <property type="match status" value="1"/>
</dbReference>
<dbReference type="STRING" id="331679.IV81_GL000477"/>
<keyword evidence="1" id="KW-0472">Membrane</keyword>
<keyword evidence="1" id="KW-0812">Transmembrane</keyword>
<reference evidence="2 3" key="1">
    <citation type="journal article" date="2015" name="Genome Announc.">
        <title>Expanding the biotechnology potential of lactobacilli through comparative genomics of 213 strains and associated genera.</title>
        <authorList>
            <person name="Sun Z."/>
            <person name="Harris H.M."/>
            <person name="McCann A."/>
            <person name="Guo C."/>
            <person name="Argimon S."/>
            <person name="Zhang W."/>
            <person name="Yang X."/>
            <person name="Jeffery I.B."/>
            <person name="Cooney J.C."/>
            <person name="Kagawa T.F."/>
            <person name="Liu W."/>
            <person name="Song Y."/>
            <person name="Salvetti E."/>
            <person name="Wrobel A."/>
            <person name="Rasinkangas P."/>
            <person name="Parkhill J."/>
            <person name="Rea M.C."/>
            <person name="O'Sullivan O."/>
            <person name="Ritari J."/>
            <person name="Douillard F.P."/>
            <person name="Paul Ross R."/>
            <person name="Yang R."/>
            <person name="Briner A.E."/>
            <person name="Felis G.E."/>
            <person name="de Vos W.M."/>
            <person name="Barrangou R."/>
            <person name="Klaenhammer T.R."/>
            <person name="Caufield P.W."/>
            <person name="Cui Y."/>
            <person name="Zhang H."/>
            <person name="O'Toole P.W."/>
        </authorList>
    </citation>
    <scope>NUCLEOTIDE SEQUENCE [LARGE SCALE GENOMIC DNA]</scope>
    <source>
        <strain evidence="2 3">DSM 18001</strain>
    </source>
</reference>
<dbReference type="AlphaFoldDB" id="A0A0R2L4H5"/>
<keyword evidence="1" id="KW-1133">Transmembrane helix</keyword>
<protein>
    <recommendedName>
        <fullName evidence="4">YxeA family protein</fullName>
    </recommendedName>
</protein>
<dbReference type="PANTHER" id="PTHR36433">
    <property type="entry name" value="HYPOTHETICAL CYTOSOLIC PROTEIN"/>
    <property type="match status" value="1"/>
</dbReference>
<dbReference type="SUPFAM" id="SSF159121">
    <property type="entry name" value="BC4932-like"/>
    <property type="match status" value="1"/>
</dbReference>
<dbReference type="Pfam" id="PF06486">
    <property type="entry name" value="DUF1093"/>
    <property type="match status" value="1"/>
</dbReference>
<gene>
    <name evidence="2" type="ORF">IV81_GL000477</name>
</gene>
<dbReference type="EMBL" id="JQBX01000014">
    <property type="protein sequence ID" value="KRN93476.1"/>
    <property type="molecule type" value="Genomic_DNA"/>
</dbReference>
<dbReference type="InterPro" id="IPR006542">
    <property type="entry name" value="DUF1093"/>
</dbReference>
<dbReference type="InterPro" id="IPR036166">
    <property type="entry name" value="YxeA-like_sf"/>
</dbReference>
<comment type="caution">
    <text evidence="2">The sequence shown here is derived from an EMBL/GenBank/DDBJ whole genome shotgun (WGS) entry which is preliminary data.</text>
</comment>
<evidence type="ECO:0000256" key="1">
    <source>
        <dbReference type="SAM" id="Phobius"/>
    </source>
</evidence>
<evidence type="ECO:0000313" key="2">
    <source>
        <dbReference type="EMBL" id="KRN93476.1"/>
    </source>
</evidence>
<keyword evidence="3" id="KW-1185">Reference proteome</keyword>